<comment type="caution">
    <text evidence="1">The sequence shown here is derived from an EMBL/GenBank/DDBJ whole genome shotgun (WGS) entry which is preliminary data.</text>
</comment>
<reference evidence="1 2" key="1">
    <citation type="journal article" date="2016" name="Nat. Commun.">
        <title>Thousands of microbial genomes shed light on interconnected biogeochemical processes in an aquifer system.</title>
        <authorList>
            <person name="Anantharaman K."/>
            <person name="Brown C.T."/>
            <person name="Hug L.A."/>
            <person name="Sharon I."/>
            <person name="Castelle C.J."/>
            <person name="Probst A.J."/>
            <person name="Thomas B.C."/>
            <person name="Singh A."/>
            <person name="Wilkins M.J."/>
            <person name="Karaoz U."/>
            <person name="Brodie E.L."/>
            <person name="Williams K.H."/>
            <person name="Hubbard S.S."/>
            <person name="Banfield J.F."/>
        </authorList>
    </citation>
    <scope>NUCLEOTIDE SEQUENCE [LARGE SCALE GENOMIC DNA]</scope>
</reference>
<protein>
    <submittedName>
        <fullName evidence="1">Uncharacterized protein</fullName>
    </submittedName>
</protein>
<dbReference type="AlphaFoldDB" id="A0A1F6ECC7"/>
<gene>
    <name evidence="1" type="ORF">A3F27_02270</name>
</gene>
<organism evidence="1 2">
    <name type="scientific">Candidatus Kaiserbacteria bacterium RIFCSPHIGHO2_12_FULL_53_13</name>
    <dbReference type="NCBI Taxonomy" id="1798502"/>
    <lineage>
        <taxon>Bacteria</taxon>
        <taxon>Candidatus Kaiseribacteriota</taxon>
    </lineage>
</organism>
<evidence type="ECO:0000313" key="1">
    <source>
        <dbReference type="EMBL" id="OGG71301.1"/>
    </source>
</evidence>
<proteinExistence type="predicted"/>
<evidence type="ECO:0000313" key="2">
    <source>
        <dbReference type="Proteomes" id="UP000176689"/>
    </source>
</evidence>
<name>A0A1F6ECC7_9BACT</name>
<dbReference type="Proteomes" id="UP000176689">
    <property type="component" value="Unassembled WGS sequence"/>
</dbReference>
<accession>A0A1F6ECC7</accession>
<sequence length="378" mass="39742">MSAIDDATAVVFVHTASGATYKGILTYISSNIGVMDQHVAIPQAGVQVTSFEIQNSDGSRVFLPATSANYNVPPKEWHADSTTPPEMWGRDLTALISSTPITKTWTEIDPNFGGGEVEVTTKRADGVHHISAYAQNWDYNLVELTGLSESTTHGDSGSAMTYTGHNGVPQLIGAVSLAGLDGTTAAGPGLYGPNYGWLVSAIAAGHTPAIQRWEVVEQVDAFHREVGLPGLPAAEKPYWEGQADAGLSYHGVLQVASGVSSVKVAVSREMLGLPITWDKVAPMAVQLDQGTATLSSVESQLLSEYAALHGGVVPGNTELVRLLAHEITGQSLPQQDEVYYVDGFNVHGAPTMLAALATNPNVLGLLAPINAASDLYLG</sequence>
<dbReference type="EMBL" id="MFLP01000002">
    <property type="protein sequence ID" value="OGG71301.1"/>
    <property type="molecule type" value="Genomic_DNA"/>
</dbReference>